<feature type="domain" description="YknX-like C-terminal permuted SH3-like" evidence="5">
    <location>
        <begin position="371"/>
        <end position="440"/>
    </location>
</feature>
<dbReference type="RefSeq" id="WP_212902225.1">
    <property type="nucleotide sequence ID" value="NZ_BOPZ01000001.1"/>
</dbReference>
<dbReference type="InterPro" id="IPR050465">
    <property type="entry name" value="UPF0194_transport"/>
</dbReference>
<dbReference type="AlphaFoldDB" id="A0A919VEU4"/>
<protein>
    <recommendedName>
        <fullName evidence="5">YknX-like C-terminal permuted SH3-like domain-containing protein</fullName>
    </recommendedName>
</protein>
<feature type="coiled-coil region" evidence="3">
    <location>
        <begin position="114"/>
        <end position="189"/>
    </location>
</feature>
<dbReference type="Gene3D" id="2.40.30.170">
    <property type="match status" value="1"/>
</dbReference>
<feature type="transmembrane region" description="Helical" evidence="4">
    <location>
        <begin position="7"/>
        <end position="27"/>
    </location>
</feature>
<keyword evidence="7" id="KW-1185">Reference proteome</keyword>
<dbReference type="Gene3D" id="6.20.50.140">
    <property type="match status" value="1"/>
</dbReference>
<dbReference type="Gene3D" id="2.40.50.100">
    <property type="match status" value="2"/>
</dbReference>
<keyword evidence="4" id="KW-1133">Transmembrane helix</keyword>
<keyword evidence="4" id="KW-0812">Transmembrane</keyword>
<proteinExistence type="predicted"/>
<dbReference type="Pfam" id="PF25989">
    <property type="entry name" value="YknX_C"/>
    <property type="match status" value="1"/>
</dbReference>
<sequence>MSRGKKIALVTGVFVVIIAGLSLTTFLKKNPKVITVKTSVAQKGGIKSYLNTTGIIKSKNIKDYYGSQLKVSKVKVKVGDSVKKGDVLVTFDNSDLQSAVQQAQLQYDNAVLSRDDLLNQKNNIQDTIASLDNQIKDLQNKIKTTQNTVQNETILTKYETDLEKAKVKIASLDSQIKDLQNIIKITQNTLQNENILTKYQTELEKAKAKRENLQPISNDKVKQSDNAVSLAKLSLDNAKLKASSGGSIVADFDGVITAVNVSEGGVANPSIPVVELKDLGSLKVVVSLSKSDVERVKLDQSAVVKAGGKSYNGKVSFLSPAGKKSGLPAAAAGASSDVTLDADIDLLEIGDTLKVEFDADIDILLGEKNGVVNVPTEALKSAKGGKTLVYIVDSNGKVTEKEVKVGLQSDLNAEILSGVNEGEKVILNPNTSIENGIIVKESGEGEK</sequence>
<evidence type="ECO:0000313" key="6">
    <source>
        <dbReference type="EMBL" id="GIM27467.1"/>
    </source>
</evidence>
<evidence type="ECO:0000313" key="7">
    <source>
        <dbReference type="Proteomes" id="UP000679179"/>
    </source>
</evidence>
<comment type="subcellular location">
    <subcellularLocation>
        <location evidence="1">Cell envelope</location>
    </subcellularLocation>
</comment>
<evidence type="ECO:0000256" key="3">
    <source>
        <dbReference type="SAM" id="Coils"/>
    </source>
</evidence>
<reference evidence="6" key="1">
    <citation type="submission" date="2021-03" db="EMBL/GenBank/DDBJ databases">
        <title>Taxonomic study of Clostridium polyendosporum from meadow-gley soil under rice.</title>
        <authorList>
            <person name="Kobayashi H."/>
            <person name="Tanizawa Y."/>
            <person name="Yagura M."/>
        </authorList>
    </citation>
    <scope>NUCLEOTIDE SEQUENCE</scope>
    <source>
        <strain evidence="6">JCM 30710</strain>
    </source>
</reference>
<comment type="caution">
    <text evidence="6">The sequence shown here is derived from an EMBL/GenBank/DDBJ whole genome shotgun (WGS) entry which is preliminary data.</text>
</comment>
<dbReference type="PANTHER" id="PTHR32347:SF14">
    <property type="entry name" value="EFFLUX SYSTEM COMPONENT YKNX-RELATED"/>
    <property type="match status" value="1"/>
</dbReference>
<dbReference type="GO" id="GO:0030313">
    <property type="term" value="C:cell envelope"/>
    <property type="evidence" value="ECO:0007669"/>
    <property type="project" value="UniProtKB-SubCell"/>
</dbReference>
<dbReference type="SUPFAM" id="SSF57997">
    <property type="entry name" value="Tropomyosin"/>
    <property type="match status" value="1"/>
</dbReference>
<keyword evidence="4" id="KW-0472">Membrane</keyword>
<dbReference type="Proteomes" id="UP000679179">
    <property type="component" value="Unassembled WGS sequence"/>
</dbReference>
<evidence type="ECO:0000256" key="1">
    <source>
        <dbReference type="ARBA" id="ARBA00004196"/>
    </source>
</evidence>
<dbReference type="PANTHER" id="PTHR32347">
    <property type="entry name" value="EFFLUX SYSTEM COMPONENT YKNX-RELATED"/>
    <property type="match status" value="1"/>
</dbReference>
<name>A0A919VEU4_9CLOT</name>
<keyword evidence="2 3" id="KW-0175">Coiled coil</keyword>
<accession>A0A919VEU4</accession>
<evidence type="ECO:0000256" key="4">
    <source>
        <dbReference type="SAM" id="Phobius"/>
    </source>
</evidence>
<evidence type="ECO:0000259" key="5">
    <source>
        <dbReference type="Pfam" id="PF25989"/>
    </source>
</evidence>
<gene>
    <name evidence="6" type="ORF">CPJCM30710_01330</name>
</gene>
<evidence type="ECO:0000256" key="2">
    <source>
        <dbReference type="ARBA" id="ARBA00023054"/>
    </source>
</evidence>
<dbReference type="EMBL" id="BOPZ01000001">
    <property type="protein sequence ID" value="GIM27467.1"/>
    <property type="molecule type" value="Genomic_DNA"/>
</dbReference>
<organism evidence="6 7">
    <name type="scientific">Clostridium polyendosporum</name>
    <dbReference type="NCBI Taxonomy" id="69208"/>
    <lineage>
        <taxon>Bacteria</taxon>
        <taxon>Bacillati</taxon>
        <taxon>Bacillota</taxon>
        <taxon>Clostridia</taxon>
        <taxon>Eubacteriales</taxon>
        <taxon>Clostridiaceae</taxon>
        <taxon>Clostridium</taxon>
    </lineage>
</organism>
<dbReference type="InterPro" id="IPR058637">
    <property type="entry name" value="YknX-like_C"/>
</dbReference>